<evidence type="ECO:0000256" key="1">
    <source>
        <dbReference type="SAM" id="Phobius"/>
    </source>
</evidence>
<dbReference type="OrthoDB" id="2411745at2759"/>
<dbReference type="EMBL" id="BLAL01000005">
    <property type="protein sequence ID" value="GES73273.1"/>
    <property type="molecule type" value="Genomic_DNA"/>
</dbReference>
<keyword evidence="1" id="KW-0472">Membrane</keyword>
<feature type="transmembrane region" description="Helical" evidence="1">
    <location>
        <begin position="166"/>
        <end position="187"/>
    </location>
</feature>
<name>A0A8H3KSG8_9GLOM</name>
<comment type="caution">
    <text evidence="2">The sequence shown here is derived from an EMBL/GenBank/DDBJ whole genome shotgun (WGS) entry which is preliminary data.</text>
</comment>
<keyword evidence="1" id="KW-1133">Transmembrane helix</keyword>
<dbReference type="AlphaFoldDB" id="A0A8H3KSG8"/>
<organism evidence="2 3">
    <name type="scientific">Rhizophagus clarus</name>
    <dbReference type="NCBI Taxonomy" id="94130"/>
    <lineage>
        <taxon>Eukaryota</taxon>
        <taxon>Fungi</taxon>
        <taxon>Fungi incertae sedis</taxon>
        <taxon>Mucoromycota</taxon>
        <taxon>Glomeromycotina</taxon>
        <taxon>Glomeromycetes</taxon>
        <taxon>Glomerales</taxon>
        <taxon>Glomeraceae</taxon>
        <taxon>Rhizophagus</taxon>
    </lineage>
</organism>
<proteinExistence type="predicted"/>
<evidence type="ECO:0000313" key="3">
    <source>
        <dbReference type="Proteomes" id="UP000615446"/>
    </source>
</evidence>
<keyword evidence="1" id="KW-0812">Transmembrane</keyword>
<dbReference type="Proteomes" id="UP000615446">
    <property type="component" value="Unassembled WGS sequence"/>
</dbReference>
<evidence type="ECO:0000313" key="2">
    <source>
        <dbReference type="EMBL" id="GES73273.1"/>
    </source>
</evidence>
<accession>A0A8H3KSG8</accession>
<reference evidence="2" key="1">
    <citation type="submission" date="2019-10" db="EMBL/GenBank/DDBJ databases">
        <title>Conservation and host-specific expression of non-tandemly repeated heterogenous ribosome RNA gene in arbuscular mycorrhizal fungi.</title>
        <authorList>
            <person name="Maeda T."/>
            <person name="Kobayashi Y."/>
            <person name="Nakagawa T."/>
            <person name="Ezawa T."/>
            <person name="Yamaguchi K."/>
            <person name="Bino T."/>
            <person name="Nishimoto Y."/>
            <person name="Shigenobu S."/>
            <person name="Kawaguchi M."/>
        </authorList>
    </citation>
    <scope>NUCLEOTIDE SEQUENCE</scope>
    <source>
        <strain evidence="2">HR1</strain>
    </source>
</reference>
<gene>
    <name evidence="2" type="ORF">RCL2_000081400</name>
</gene>
<sequence length="356" mass="39786">MVEMSEEALQFPYPPAINNLSSGIKKLIQAFKDASSESLNYENKTFENVVNSIKNKRAEFHLIAIETTKNSEMLISFGENLIRFFEACDDESVSKEEKLGYLNSLLRDARKNETVTKDTNLKIRVLIEDLTKIYNKLPDRNDVKNVDPKTFDELAKTEQDKAFYKGLAIGVIGLGALIALPAAAFALNAGMAAATGTTAMGAAAEFVKTVARSRSGITAGATTLVSAAAGSKSLSNRTDKEKKATILKQTLDSRKEQWLEESANLHDNVSLMRPILKELEIFWGKKIDQLENLIEEFKISSDRNALPSKLIKEELKPSWNKTIKECEAYSRFILNEVNDDLRNLNQTNRNNRSILN</sequence>
<protein>
    <submittedName>
        <fullName evidence="2">Uncharacterized protein</fullName>
    </submittedName>
</protein>